<feature type="chain" id="PRO_5022993417" evidence="1">
    <location>
        <begin position="26"/>
        <end position="300"/>
    </location>
</feature>
<dbReference type="Proteomes" id="UP000324194">
    <property type="component" value="Chromosome 1"/>
</dbReference>
<keyword evidence="4" id="KW-1185">Reference proteome</keyword>
<feature type="domain" description="DUF3298" evidence="2">
    <location>
        <begin position="173"/>
        <end position="249"/>
    </location>
</feature>
<dbReference type="InterPro" id="IPR021729">
    <property type="entry name" value="DUF3298"/>
</dbReference>
<proteinExistence type="predicted"/>
<dbReference type="Gene3D" id="3.90.640.20">
    <property type="entry name" value="Heat-shock cognate protein, ATPase"/>
    <property type="match status" value="1"/>
</dbReference>
<feature type="signal peptide" evidence="1">
    <location>
        <begin position="1"/>
        <end position="25"/>
    </location>
</feature>
<dbReference type="OrthoDB" id="5637at2"/>
<organism evidence="3 4">
    <name type="scientific">Aquicella siphonis</name>
    <dbReference type="NCBI Taxonomy" id="254247"/>
    <lineage>
        <taxon>Bacteria</taxon>
        <taxon>Pseudomonadati</taxon>
        <taxon>Pseudomonadota</taxon>
        <taxon>Gammaproteobacteria</taxon>
        <taxon>Legionellales</taxon>
        <taxon>Coxiellaceae</taxon>
        <taxon>Aquicella</taxon>
    </lineage>
</organism>
<gene>
    <name evidence="3" type="primary">pdaC</name>
    <name evidence="3" type="ORF">AQUSIP_01020</name>
</gene>
<protein>
    <submittedName>
        <fullName evidence="3">Peptidoglycan-N-acetylmuramic acid deacetylase PdaC</fullName>
    </submittedName>
</protein>
<evidence type="ECO:0000256" key="1">
    <source>
        <dbReference type="SAM" id="SignalP"/>
    </source>
</evidence>
<dbReference type="Gene3D" id="3.30.565.40">
    <property type="entry name" value="Fervidobacterium nodosum Rt17-B1 like"/>
    <property type="match status" value="1"/>
</dbReference>
<dbReference type="AlphaFoldDB" id="A0A5E4PD73"/>
<evidence type="ECO:0000259" key="2">
    <source>
        <dbReference type="Pfam" id="PF11738"/>
    </source>
</evidence>
<reference evidence="3 4" key="1">
    <citation type="submission" date="2019-08" db="EMBL/GenBank/DDBJ databases">
        <authorList>
            <person name="Guy L."/>
        </authorList>
    </citation>
    <scope>NUCLEOTIDE SEQUENCE [LARGE SCALE GENOMIC DNA]</scope>
    <source>
        <strain evidence="3 4">SGT-108</strain>
    </source>
</reference>
<dbReference type="Pfam" id="PF11738">
    <property type="entry name" value="DUF3298"/>
    <property type="match status" value="1"/>
</dbReference>
<evidence type="ECO:0000313" key="3">
    <source>
        <dbReference type="EMBL" id="VVC74830.1"/>
    </source>
</evidence>
<sequence>MIKSIHWSVLISFFISLAAFSPSQANPADEDSGLEDSMTFHVYDDVDLVSTLKFEYGRPRIIIKSVYPQLVSETDHAGVDTFNEMALQYVKDEIALFRERVKDHAEAQKKIPKDKITNNLYIDYNTSYIKSKRDHIISIRFSIQGYVGGTAEPYHTHRVLNYNLDKNQAIELSDLFIPGSNYLEILSRYTRFDLARRLKNSSRIADGTLPVPESFANWNIKPTGIVITFDENRVAPDVYGAQTVLVPYSALSEVIAPDSPVADCIAHRSRCLSNNLLTGGFIDEAANTNHGRFNPILGKL</sequence>
<name>A0A5E4PD73_9COXI</name>
<dbReference type="KEGG" id="asip:AQUSIP_01020"/>
<keyword evidence="1" id="KW-0732">Signal</keyword>
<dbReference type="InterPro" id="IPR037126">
    <property type="entry name" value="PdaC/RsiV-like_sf"/>
</dbReference>
<evidence type="ECO:0000313" key="4">
    <source>
        <dbReference type="Proteomes" id="UP000324194"/>
    </source>
</evidence>
<dbReference type="EMBL" id="LR699119">
    <property type="protein sequence ID" value="VVC74830.1"/>
    <property type="molecule type" value="Genomic_DNA"/>
</dbReference>
<accession>A0A5E4PD73</accession>
<dbReference type="RefSeq" id="WP_148337588.1">
    <property type="nucleotide sequence ID" value="NZ_LR699119.1"/>
</dbReference>